<evidence type="ECO:0000313" key="1">
    <source>
        <dbReference type="EMBL" id="MBP3985560.1"/>
    </source>
</evidence>
<dbReference type="InterPro" id="IPR006311">
    <property type="entry name" value="TAT_signal"/>
</dbReference>
<reference evidence="1" key="1">
    <citation type="journal article" date="2016" name="Int. J. Syst. Evol. Microbiol.">
        <title>Pseudoxanthomonas helianthi sp. nov., isolated from roots of Jerusalem artichoke (Helianthus tuberosus).</title>
        <authorList>
            <person name="Kittiwongwattana C."/>
            <person name="Thawai C."/>
        </authorList>
    </citation>
    <scope>NUCLEOTIDE SEQUENCE</scope>
    <source>
        <strain evidence="1">110414</strain>
    </source>
</reference>
<dbReference type="RefSeq" id="WP_210537414.1">
    <property type="nucleotide sequence ID" value="NZ_JAGKTC010000003.1"/>
</dbReference>
<dbReference type="AlphaFoldDB" id="A0A941AV69"/>
<dbReference type="Proteomes" id="UP000673447">
    <property type="component" value="Unassembled WGS sequence"/>
</dbReference>
<proteinExistence type="predicted"/>
<reference evidence="1" key="2">
    <citation type="submission" date="2021-03" db="EMBL/GenBank/DDBJ databases">
        <authorList>
            <person name="Cao W."/>
        </authorList>
    </citation>
    <scope>NUCLEOTIDE SEQUENCE</scope>
    <source>
        <strain evidence="1">110414</strain>
    </source>
</reference>
<comment type="caution">
    <text evidence="1">The sequence shown here is derived from an EMBL/GenBank/DDBJ whole genome shotgun (WGS) entry which is preliminary data.</text>
</comment>
<dbReference type="Pfam" id="PF13618">
    <property type="entry name" value="Gluconate_2-dh3"/>
    <property type="match status" value="1"/>
</dbReference>
<organism evidence="1 2">
    <name type="scientific">Pseudoxanthomonas helianthi</name>
    <dbReference type="NCBI Taxonomy" id="1453541"/>
    <lineage>
        <taxon>Bacteria</taxon>
        <taxon>Pseudomonadati</taxon>
        <taxon>Pseudomonadota</taxon>
        <taxon>Gammaproteobacteria</taxon>
        <taxon>Lysobacterales</taxon>
        <taxon>Lysobacteraceae</taxon>
        <taxon>Pseudoxanthomonas</taxon>
    </lineage>
</organism>
<dbReference type="EMBL" id="JAGKTC010000003">
    <property type="protein sequence ID" value="MBP3985560.1"/>
    <property type="molecule type" value="Genomic_DNA"/>
</dbReference>
<keyword evidence="2" id="KW-1185">Reference proteome</keyword>
<gene>
    <name evidence="1" type="ORF">J5837_14195</name>
</gene>
<name>A0A941AV69_9GAMM</name>
<evidence type="ECO:0000313" key="2">
    <source>
        <dbReference type="Proteomes" id="UP000673447"/>
    </source>
</evidence>
<protein>
    <submittedName>
        <fullName evidence="1">Gluconate 2-dehydrogenase subunit 3 family protein</fullName>
    </submittedName>
</protein>
<sequence>MNGPIRSPSRREALKTAGLIGGALLVPGLLAACKGGQGDATAAASAQDDTMLLEDIADTLLPTTAASPGAKAAGVGATMALLLADCESVDVQKRVAAGLQALRETCRQRGGAFATLAQAEREGLLRELDEAAQKAGDTHWFSSVRSLALNAYFSSEIGATRATRYVAVPGRYEGCVPLQPGQPAWW</sequence>
<dbReference type="InterPro" id="IPR027056">
    <property type="entry name" value="Gluconate_2DH_su3"/>
</dbReference>
<dbReference type="PROSITE" id="PS51257">
    <property type="entry name" value="PROKAR_LIPOPROTEIN"/>
    <property type="match status" value="1"/>
</dbReference>
<dbReference type="PROSITE" id="PS51318">
    <property type="entry name" value="TAT"/>
    <property type="match status" value="1"/>
</dbReference>
<accession>A0A941AV69</accession>